<accession>N9ETC1</accession>
<dbReference type="PATRIC" id="fig|1217650.3.peg.1169"/>
<dbReference type="HOGENOM" id="CLU_1340857_0_0_6"/>
<dbReference type="AlphaFoldDB" id="N9ETC1"/>
<gene>
    <name evidence="2" type="ORF">F938_01193</name>
</gene>
<dbReference type="GeneID" id="69461729"/>
<keyword evidence="1" id="KW-0472">Membrane</keyword>
<evidence type="ECO:0000313" key="2">
    <source>
        <dbReference type="EMBL" id="ENV98134.1"/>
    </source>
</evidence>
<comment type="caution">
    <text evidence="2">The sequence shown here is derived from an EMBL/GenBank/DDBJ whole genome shotgun (WGS) entry which is preliminary data.</text>
</comment>
<protein>
    <submittedName>
        <fullName evidence="2">Uncharacterized protein</fullName>
    </submittedName>
</protein>
<reference evidence="2 3" key="1">
    <citation type="submission" date="2013-02" db="EMBL/GenBank/DDBJ databases">
        <title>The Genome Sequence of Acinetobacter bereziniae CIP 70.12.</title>
        <authorList>
            <consortium name="The Broad Institute Genome Sequencing Platform"/>
            <consortium name="The Broad Institute Genome Sequencing Center for Infectious Disease"/>
            <person name="Cerqueira G."/>
            <person name="Feldgarden M."/>
            <person name="Courvalin P."/>
            <person name="Perichon B."/>
            <person name="Grillot-Courvalin C."/>
            <person name="Clermont D."/>
            <person name="Rocha E."/>
            <person name="Yoon E.-J."/>
            <person name="Nemec A."/>
            <person name="Walker B."/>
            <person name="Young S.K."/>
            <person name="Zeng Q."/>
            <person name="Gargeya S."/>
            <person name="Fitzgerald M."/>
            <person name="Haas B."/>
            <person name="Abouelleil A."/>
            <person name="Alvarado L."/>
            <person name="Arachchi H.M."/>
            <person name="Berlin A.M."/>
            <person name="Chapman S.B."/>
            <person name="Dewar J."/>
            <person name="Goldberg J."/>
            <person name="Griggs A."/>
            <person name="Gujja S."/>
            <person name="Hansen M."/>
            <person name="Howarth C."/>
            <person name="Imamovic A."/>
            <person name="Larimer J."/>
            <person name="McCowan C."/>
            <person name="Murphy C."/>
            <person name="Neiman D."/>
            <person name="Pearson M."/>
            <person name="Priest M."/>
            <person name="Roberts A."/>
            <person name="Saif S."/>
            <person name="Shea T."/>
            <person name="Sisk P."/>
            <person name="Sykes S."/>
            <person name="Wortman J."/>
            <person name="Nusbaum C."/>
            <person name="Birren B."/>
        </authorList>
    </citation>
    <scope>NUCLEOTIDE SEQUENCE [LARGE SCALE GENOMIC DNA]</scope>
    <source>
        <strain evidence="2 3">CIP 70.12</strain>
    </source>
</reference>
<evidence type="ECO:0000256" key="1">
    <source>
        <dbReference type="SAM" id="Phobius"/>
    </source>
</evidence>
<organism evidence="2 3">
    <name type="scientific">Acinetobacter bereziniae LMG 1003 = CIP 70.12</name>
    <dbReference type="NCBI Taxonomy" id="981324"/>
    <lineage>
        <taxon>Bacteria</taxon>
        <taxon>Pseudomonadati</taxon>
        <taxon>Pseudomonadota</taxon>
        <taxon>Gammaproteobacteria</taxon>
        <taxon>Moraxellales</taxon>
        <taxon>Moraxellaceae</taxon>
        <taxon>Acinetobacter</taxon>
    </lineage>
</organism>
<dbReference type="RefSeq" id="WP_005030281.1">
    <property type="nucleotide sequence ID" value="NZ_KB849755.1"/>
</dbReference>
<dbReference type="EMBL" id="APQG01000017">
    <property type="protein sequence ID" value="ENV98134.1"/>
    <property type="molecule type" value="Genomic_DNA"/>
</dbReference>
<keyword evidence="1" id="KW-1133">Transmembrane helix</keyword>
<sequence length="202" mass="23212">MKITSPYFLALLAIVLYAVSMLVYGTLCIFKNATANDISAFGSILGGVGAFFGGFVALIIFYGWKRQHNKSIVANEAKLAFNKIHNERSIIHGLKFKLNNLSDIYESDRAYYIRDFLTEIIKLQEERNKNLSSLDEFIYLVEGSKLHRLILEYSLHLESFQKIKIRDLGVSQTVFDDLKDFLENGKNHNRNILEELKTYIFA</sequence>
<dbReference type="Proteomes" id="UP000013251">
    <property type="component" value="Unassembled WGS sequence"/>
</dbReference>
<keyword evidence="3" id="KW-1185">Reference proteome</keyword>
<name>N9ETC1_ACIBZ</name>
<proteinExistence type="predicted"/>
<keyword evidence="1" id="KW-0812">Transmembrane</keyword>
<feature type="transmembrane region" description="Helical" evidence="1">
    <location>
        <begin position="7"/>
        <end position="27"/>
    </location>
</feature>
<evidence type="ECO:0000313" key="3">
    <source>
        <dbReference type="Proteomes" id="UP000013251"/>
    </source>
</evidence>
<feature type="transmembrane region" description="Helical" evidence="1">
    <location>
        <begin position="39"/>
        <end position="62"/>
    </location>
</feature>